<sequence length="319" mass="34700">MEHQQHAEWIPREQTRLVGALLEESGVAQKVISGRSREVAVAYRLLCPDLPGGLDPSTVSRMKTGSDLRKLKRCNLRLLHLTIAYVKSPRGEERAVSVGAVEEANDFADAVLRAGGAVEELKPSCFNPNDPRHDRAAGLFGEYGISLLERAIAQDDERSLRKIAVLQWLSGNIDDARYWNGRAGKMASGTPEALDAEVAAYEAYSSGRSYLYKGQRGIAEIYLALAADAGHRDAAFLLGDALEELQRNEEARRWFSTAQSNGHGEAGKRLSALEEGSLEGDLLDLCGDIDEGVLAEVDDTDSVSVIGADAAASYRRQML</sequence>
<comment type="caution">
    <text evidence="1">The sequence shown here is derived from an EMBL/GenBank/DDBJ whole genome shotgun (WGS) entry which is preliminary data.</text>
</comment>
<dbReference type="RefSeq" id="WP_179838217.1">
    <property type="nucleotide sequence ID" value="NZ_BMRD01000003.1"/>
</dbReference>
<evidence type="ECO:0000313" key="2">
    <source>
        <dbReference type="Proteomes" id="UP000591272"/>
    </source>
</evidence>
<gene>
    <name evidence="1" type="ORF">BJ999_008246</name>
</gene>
<accession>A0A7Y9KHQ7</accession>
<dbReference type="EMBL" id="JACCBT010000001">
    <property type="protein sequence ID" value="NYE17950.1"/>
    <property type="molecule type" value="Genomic_DNA"/>
</dbReference>
<name>A0A7Y9KHQ7_9ACTN</name>
<dbReference type="Proteomes" id="UP000591272">
    <property type="component" value="Unassembled WGS sequence"/>
</dbReference>
<organism evidence="1 2">
    <name type="scientific">Actinomadura citrea</name>
    <dbReference type="NCBI Taxonomy" id="46158"/>
    <lineage>
        <taxon>Bacteria</taxon>
        <taxon>Bacillati</taxon>
        <taxon>Actinomycetota</taxon>
        <taxon>Actinomycetes</taxon>
        <taxon>Streptosporangiales</taxon>
        <taxon>Thermomonosporaceae</taxon>
        <taxon>Actinomadura</taxon>
    </lineage>
</organism>
<keyword evidence="2" id="KW-1185">Reference proteome</keyword>
<dbReference type="InterPro" id="IPR011990">
    <property type="entry name" value="TPR-like_helical_dom_sf"/>
</dbReference>
<reference evidence="1 2" key="1">
    <citation type="submission" date="2020-07" db="EMBL/GenBank/DDBJ databases">
        <title>Sequencing the genomes of 1000 actinobacteria strains.</title>
        <authorList>
            <person name="Klenk H.-P."/>
        </authorList>
    </citation>
    <scope>NUCLEOTIDE SEQUENCE [LARGE SCALE GENOMIC DNA]</scope>
    <source>
        <strain evidence="1 2">DSM 43461</strain>
    </source>
</reference>
<proteinExistence type="predicted"/>
<dbReference type="Gene3D" id="1.25.40.10">
    <property type="entry name" value="Tetratricopeptide repeat domain"/>
    <property type="match status" value="1"/>
</dbReference>
<dbReference type="SUPFAM" id="SSF81901">
    <property type="entry name" value="HCP-like"/>
    <property type="match status" value="1"/>
</dbReference>
<evidence type="ECO:0000313" key="1">
    <source>
        <dbReference type="EMBL" id="NYE17950.1"/>
    </source>
</evidence>
<protein>
    <recommendedName>
        <fullName evidence="3">Sel1 repeat family protein</fullName>
    </recommendedName>
</protein>
<evidence type="ECO:0008006" key="3">
    <source>
        <dbReference type="Google" id="ProtNLM"/>
    </source>
</evidence>
<dbReference type="AlphaFoldDB" id="A0A7Y9KHQ7"/>